<dbReference type="Gene3D" id="1.10.3730.20">
    <property type="match status" value="1"/>
</dbReference>
<feature type="transmembrane region" description="Helical" evidence="1">
    <location>
        <begin position="73"/>
        <end position="92"/>
    </location>
</feature>
<feature type="transmembrane region" description="Helical" evidence="1">
    <location>
        <begin position="41"/>
        <end position="61"/>
    </location>
</feature>
<organism evidence="3 4">
    <name type="scientific">candidate division WWE3 bacterium RIFCSPLOWO2_01_FULL_39_13</name>
    <dbReference type="NCBI Taxonomy" id="1802624"/>
    <lineage>
        <taxon>Bacteria</taxon>
        <taxon>Katanobacteria</taxon>
    </lineage>
</organism>
<dbReference type="AlphaFoldDB" id="A0A1F4V3R9"/>
<comment type="caution">
    <text evidence="3">The sequence shown here is derived from an EMBL/GenBank/DDBJ whole genome shotgun (WGS) entry which is preliminary data.</text>
</comment>
<feature type="transmembrane region" description="Helical" evidence="1">
    <location>
        <begin position="125"/>
        <end position="142"/>
    </location>
</feature>
<dbReference type="GO" id="GO:0016020">
    <property type="term" value="C:membrane"/>
    <property type="evidence" value="ECO:0007669"/>
    <property type="project" value="InterPro"/>
</dbReference>
<evidence type="ECO:0000313" key="3">
    <source>
        <dbReference type="EMBL" id="OGC51690.1"/>
    </source>
</evidence>
<dbReference type="InterPro" id="IPR037185">
    <property type="entry name" value="EmrE-like"/>
</dbReference>
<name>A0A1F4V3R9_UNCKA</name>
<dbReference type="STRING" id="1802624.A2982_03395"/>
<dbReference type="InterPro" id="IPR000620">
    <property type="entry name" value="EamA_dom"/>
</dbReference>
<proteinExistence type="predicted"/>
<feature type="transmembrane region" description="Helical" evidence="1">
    <location>
        <begin position="181"/>
        <end position="201"/>
    </location>
</feature>
<dbReference type="SUPFAM" id="SSF103481">
    <property type="entry name" value="Multidrug resistance efflux transporter EmrE"/>
    <property type="match status" value="2"/>
</dbReference>
<dbReference type="EMBL" id="MEVH01000015">
    <property type="protein sequence ID" value="OGC51690.1"/>
    <property type="molecule type" value="Genomic_DNA"/>
</dbReference>
<reference evidence="3 4" key="1">
    <citation type="journal article" date="2016" name="Nat. Commun.">
        <title>Thousands of microbial genomes shed light on interconnected biogeochemical processes in an aquifer system.</title>
        <authorList>
            <person name="Anantharaman K."/>
            <person name="Brown C.T."/>
            <person name="Hug L.A."/>
            <person name="Sharon I."/>
            <person name="Castelle C.J."/>
            <person name="Probst A.J."/>
            <person name="Thomas B.C."/>
            <person name="Singh A."/>
            <person name="Wilkins M.J."/>
            <person name="Karaoz U."/>
            <person name="Brodie E.L."/>
            <person name="Williams K.H."/>
            <person name="Hubbard S.S."/>
            <person name="Banfield J.F."/>
        </authorList>
    </citation>
    <scope>NUCLEOTIDE SEQUENCE [LARGE SCALE GENOMIC DNA]</scope>
</reference>
<dbReference type="Pfam" id="PF00892">
    <property type="entry name" value="EamA"/>
    <property type="match status" value="2"/>
</dbReference>
<sequence>MNVSTRNRGFVAILLSAIGYGSFGVWITIINEDLGSFQQIFFRYLLASLFVVAVLLFKKTAIKREVLFSKDTLLLGVVFPFGIIFYTLSILFTKIALATFSFYMAAFTASLIIGAFVFNEKLTKLKFISLMLAIIGLIMFSNPFSGNLLNWGVLLGLLAGLLDVVSNGFRKHLAERMDRIIIAAVPMAGGIVISGAFAMYFKQSLFFADKLTFPSISAAIISGGLLVLFNYLLVIGFQYFDLNLGTIVLSSEILFASAFGWIFLNQRLTVNEIVGGLIVATAVSMPEAAGYFRWRKREAPD</sequence>
<keyword evidence="1" id="KW-0812">Transmembrane</keyword>
<feature type="transmembrane region" description="Helical" evidence="1">
    <location>
        <begin position="242"/>
        <end position="264"/>
    </location>
</feature>
<evidence type="ECO:0000256" key="1">
    <source>
        <dbReference type="SAM" id="Phobius"/>
    </source>
</evidence>
<evidence type="ECO:0000259" key="2">
    <source>
        <dbReference type="Pfam" id="PF00892"/>
    </source>
</evidence>
<dbReference type="Proteomes" id="UP000178771">
    <property type="component" value="Unassembled WGS sequence"/>
</dbReference>
<evidence type="ECO:0000313" key="4">
    <source>
        <dbReference type="Proteomes" id="UP000178771"/>
    </source>
</evidence>
<feature type="transmembrane region" description="Helical" evidence="1">
    <location>
        <begin position="213"/>
        <end position="235"/>
    </location>
</feature>
<feature type="transmembrane region" description="Helical" evidence="1">
    <location>
        <begin position="270"/>
        <end position="292"/>
    </location>
</feature>
<accession>A0A1F4V3R9</accession>
<keyword evidence="1" id="KW-1133">Transmembrane helix</keyword>
<protein>
    <recommendedName>
        <fullName evidence="2">EamA domain-containing protein</fullName>
    </recommendedName>
</protein>
<feature type="domain" description="EamA" evidence="2">
    <location>
        <begin position="8"/>
        <end position="141"/>
    </location>
</feature>
<keyword evidence="1" id="KW-0472">Membrane</keyword>
<feature type="transmembrane region" description="Helical" evidence="1">
    <location>
        <begin position="98"/>
        <end position="118"/>
    </location>
</feature>
<feature type="transmembrane region" description="Helical" evidence="1">
    <location>
        <begin position="9"/>
        <end position="29"/>
    </location>
</feature>
<feature type="transmembrane region" description="Helical" evidence="1">
    <location>
        <begin position="148"/>
        <end position="169"/>
    </location>
</feature>
<feature type="domain" description="EamA" evidence="2">
    <location>
        <begin position="151"/>
        <end position="283"/>
    </location>
</feature>
<dbReference type="PANTHER" id="PTHR22911">
    <property type="entry name" value="ACYL-MALONYL CONDENSING ENZYME-RELATED"/>
    <property type="match status" value="1"/>
</dbReference>
<gene>
    <name evidence="3" type="ORF">A2982_03395</name>
</gene>